<dbReference type="KEGG" id="abra:BN85316680"/>
<dbReference type="GO" id="GO:0046872">
    <property type="term" value="F:metal ion binding"/>
    <property type="evidence" value="ECO:0007669"/>
    <property type="project" value="UniProtKB-KW"/>
</dbReference>
<evidence type="ECO:0000313" key="12">
    <source>
        <dbReference type="Proteomes" id="UP000032737"/>
    </source>
</evidence>
<keyword evidence="3" id="KW-0548">Nucleotidyltransferase</keyword>
<evidence type="ECO:0000256" key="3">
    <source>
        <dbReference type="ARBA" id="ARBA00022695"/>
    </source>
</evidence>
<keyword evidence="6 11" id="KW-0695">RNA-directed DNA polymerase</keyword>
<dbReference type="PANTHER" id="PTHR34047:SF7">
    <property type="entry name" value="RNA-DIRECTED DNA POLYMERASE"/>
    <property type="match status" value="1"/>
</dbReference>
<reference evidence="11 12" key="1">
    <citation type="journal article" date="2013" name="J. Mol. Microbiol. Biotechnol.">
        <title>Analysis of the Complete Genomes of Acholeplasma brassicae , A. palmae and A. laidlawii and Their Comparison to the Obligate Parasites from ' Candidatus Phytoplasma'.</title>
        <authorList>
            <person name="Kube M."/>
            <person name="Siewert C."/>
            <person name="Migdoll A.M."/>
            <person name="Duduk B."/>
            <person name="Holz S."/>
            <person name="Rabus R."/>
            <person name="Seemuller E."/>
            <person name="Mitrovic J."/>
            <person name="Muller I."/>
            <person name="Buttner C."/>
            <person name="Reinhardt R."/>
        </authorList>
    </citation>
    <scope>NUCLEOTIDE SEQUENCE [LARGE SCALE GENOMIC DNA]</scope>
    <source>
        <strain evidence="12">0502</strain>
    </source>
</reference>
<dbReference type="EC" id="2.7.7.49" evidence="1"/>
<keyword evidence="7" id="KW-0051">Antiviral defense</keyword>
<dbReference type="NCBIfam" id="NF038233">
    <property type="entry name" value="retron_St85_RT"/>
    <property type="match status" value="1"/>
</dbReference>
<evidence type="ECO:0000256" key="5">
    <source>
        <dbReference type="ARBA" id="ARBA00022842"/>
    </source>
</evidence>
<dbReference type="HOGENOM" id="CLU_028398_2_2_14"/>
<keyword evidence="12" id="KW-1185">Reference proteome</keyword>
<gene>
    <name evidence="11" type="ORF">BN85316680</name>
</gene>
<protein>
    <recommendedName>
        <fullName evidence="1">RNA-directed DNA polymerase</fullName>
        <ecNumber evidence="1">2.7.7.49</ecNumber>
    </recommendedName>
</protein>
<dbReference type="AlphaFoldDB" id="U4KTH3"/>
<dbReference type="OrthoDB" id="9780724at2"/>
<dbReference type="STRING" id="61635.BN85316680"/>
<dbReference type="CDD" id="cd03487">
    <property type="entry name" value="RT_Bac_retron_II"/>
    <property type="match status" value="1"/>
</dbReference>
<keyword evidence="5" id="KW-0460">Magnesium</keyword>
<dbReference type="PROSITE" id="PS50878">
    <property type="entry name" value="RT_POL"/>
    <property type="match status" value="1"/>
</dbReference>
<dbReference type="RefSeq" id="WP_030005539.1">
    <property type="nucleotide sequence ID" value="NC_022549.1"/>
</dbReference>
<dbReference type="PANTHER" id="PTHR34047">
    <property type="entry name" value="NUCLEAR INTRON MATURASE 1, MITOCHONDRIAL-RELATED"/>
    <property type="match status" value="1"/>
</dbReference>
<comment type="similarity">
    <text evidence="8">Belongs to the bacterial reverse transcriptase family.</text>
</comment>
<evidence type="ECO:0000256" key="9">
    <source>
        <dbReference type="ARBA" id="ARBA00048173"/>
    </source>
</evidence>
<dbReference type="EMBL" id="FO681348">
    <property type="protein sequence ID" value="CCV66689.1"/>
    <property type="molecule type" value="Genomic_DNA"/>
</dbReference>
<dbReference type="GO" id="GO:0003723">
    <property type="term" value="F:RNA binding"/>
    <property type="evidence" value="ECO:0007669"/>
    <property type="project" value="InterPro"/>
</dbReference>
<dbReference type="SUPFAM" id="SSF56672">
    <property type="entry name" value="DNA/RNA polymerases"/>
    <property type="match status" value="1"/>
</dbReference>
<dbReference type="InterPro" id="IPR000477">
    <property type="entry name" value="RT_dom"/>
</dbReference>
<proteinExistence type="inferred from homology"/>
<keyword evidence="2" id="KW-0808">Transferase</keyword>
<evidence type="ECO:0000256" key="8">
    <source>
        <dbReference type="ARBA" id="ARBA00034120"/>
    </source>
</evidence>
<feature type="domain" description="Reverse transcriptase" evidence="10">
    <location>
        <begin position="16"/>
        <end position="230"/>
    </location>
</feature>
<evidence type="ECO:0000313" key="11">
    <source>
        <dbReference type="EMBL" id="CCV66689.1"/>
    </source>
</evidence>
<accession>U4KTH3</accession>
<organism evidence="11 12">
    <name type="scientific">Acholeplasma brassicae</name>
    <dbReference type="NCBI Taxonomy" id="61635"/>
    <lineage>
        <taxon>Bacteria</taxon>
        <taxon>Bacillati</taxon>
        <taxon>Mycoplasmatota</taxon>
        <taxon>Mollicutes</taxon>
        <taxon>Acholeplasmatales</taxon>
        <taxon>Acholeplasmataceae</taxon>
        <taxon>Acholeplasma</taxon>
    </lineage>
</organism>
<evidence type="ECO:0000256" key="2">
    <source>
        <dbReference type="ARBA" id="ARBA00022679"/>
    </source>
</evidence>
<evidence type="ECO:0000256" key="1">
    <source>
        <dbReference type="ARBA" id="ARBA00012493"/>
    </source>
</evidence>
<dbReference type="PRINTS" id="PR00866">
    <property type="entry name" value="RNADNAPOLMS"/>
</dbReference>
<comment type="catalytic activity">
    <reaction evidence="9">
        <text>DNA(n) + a 2'-deoxyribonucleoside 5'-triphosphate = DNA(n+1) + diphosphate</text>
        <dbReference type="Rhea" id="RHEA:22508"/>
        <dbReference type="Rhea" id="RHEA-COMP:17339"/>
        <dbReference type="Rhea" id="RHEA-COMP:17340"/>
        <dbReference type="ChEBI" id="CHEBI:33019"/>
        <dbReference type="ChEBI" id="CHEBI:61560"/>
        <dbReference type="ChEBI" id="CHEBI:173112"/>
        <dbReference type="EC" id="2.7.7.49"/>
    </reaction>
</comment>
<evidence type="ECO:0000256" key="7">
    <source>
        <dbReference type="ARBA" id="ARBA00023118"/>
    </source>
</evidence>
<evidence type="ECO:0000256" key="6">
    <source>
        <dbReference type="ARBA" id="ARBA00022918"/>
    </source>
</evidence>
<name>U4KTH3_9MOLU</name>
<dbReference type="GO" id="GO:0051607">
    <property type="term" value="P:defense response to virus"/>
    <property type="evidence" value="ECO:0007669"/>
    <property type="project" value="UniProtKB-KW"/>
</dbReference>
<dbReference type="InterPro" id="IPR000123">
    <property type="entry name" value="Reverse_transcriptase_msDNA"/>
</dbReference>
<evidence type="ECO:0000256" key="4">
    <source>
        <dbReference type="ARBA" id="ARBA00022723"/>
    </source>
</evidence>
<evidence type="ECO:0000259" key="10">
    <source>
        <dbReference type="PROSITE" id="PS50878"/>
    </source>
</evidence>
<dbReference type="InterPro" id="IPR043502">
    <property type="entry name" value="DNA/RNA_pol_sf"/>
</dbReference>
<sequence>MGIVREDISDTFNMDMKRVSIYVNKSNQFYKKIAIPKRKGGTREVYLPSSDIKMLQHYISEKYFSKIQLSSNATAYIKSKSIIDNARPHIKNKHFLFTDISNFFDNIKRNLFSEILLKELPFLSPYDVEDILSICTYKNRFVQGAVTSPIISNIYLKSFDEFLQGVVKNIPNGVYTRYSDDITISSSEFLNENITKIIADELSKLGLFVNNTKTYFSSFVDEIEITGLKISGNRISLSNKKKREIKNMIYHKFNKKSNSSETAEQIIGHMFYLRQIEPQYYNTLNLKYKKKKKLLIDRLFLLKNEENIQKCTATSNIQT</sequence>
<dbReference type="GO" id="GO:0003964">
    <property type="term" value="F:RNA-directed DNA polymerase activity"/>
    <property type="evidence" value="ECO:0007669"/>
    <property type="project" value="UniProtKB-KW"/>
</dbReference>
<dbReference type="InterPro" id="IPR051083">
    <property type="entry name" value="GrpII_Intron_Splice-Mob/Def"/>
</dbReference>
<dbReference type="Proteomes" id="UP000032737">
    <property type="component" value="Chromosome"/>
</dbReference>
<keyword evidence="4" id="KW-0479">Metal-binding</keyword>
<dbReference type="Pfam" id="PF00078">
    <property type="entry name" value="RVT_1"/>
    <property type="match status" value="1"/>
</dbReference>